<dbReference type="SUPFAM" id="SSF56300">
    <property type="entry name" value="Metallo-dependent phosphatases"/>
    <property type="match status" value="1"/>
</dbReference>
<organism evidence="4 5">
    <name type="scientific">Anaerococcus prevotii (strain ATCC 9321 / DSM 20548 / JCM 6508 / NCTC 11806 / PC1)</name>
    <name type="common">Peptostreptococcus prevotii</name>
    <name type="synonym">Peptococcus prevotii</name>
    <dbReference type="NCBI Taxonomy" id="525919"/>
    <lineage>
        <taxon>Bacteria</taxon>
        <taxon>Bacillati</taxon>
        <taxon>Bacillota</taxon>
        <taxon>Tissierellia</taxon>
        <taxon>Tissierellales</taxon>
        <taxon>Peptoniphilaceae</taxon>
        <taxon>Anaerococcus</taxon>
    </lineage>
</organism>
<dbReference type="eggNOG" id="COG0622">
    <property type="taxonomic scope" value="Bacteria"/>
</dbReference>
<dbReference type="GO" id="GO:0016787">
    <property type="term" value="F:hydrolase activity"/>
    <property type="evidence" value="ECO:0007669"/>
    <property type="project" value="UniProtKB-UniRule"/>
</dbReference>
<accession>C7RHG6</accession>
<evidence type="ECO:0000313" key="4">
    <source>
        <dbReference type="EMBL" id="ACV28927.1"/>
    </source>
</evidence>
<dbReference type="STRING" id="525919.Apre_0899"/>
<dbReference type="PANTHER" id="PTHR11124">
    <property type="entry name" value="VACUOLAR SORTING PROTEIN VPS29"/>
    <property type="match status" value="1"/>
</dbReference>
<dbReference type="KEGG" id="apr:Apre_0899"/>
<comment type="cofactor">
    <cofactor evidence="2">
        <name>a divalent metal cation</name>
        <dbReference type="ChEBI" id="CHEBI:60240"/>
    </cofactor>
</comment>
<feature type="domain" description="Calcineurin-like phosphoesterase" evidence="3">
    <location>
        <begin position="1"/>
        <end position="147"/>
    </location>
</feature>
<evidence type="ECO:0000259" key="3">
    <source>
        <dbReference type="Pfam" id="PF12850"/>
    </source>
</evidence>
<comment type="similarity">
    <text evidence="1 2">Belongs to the metallophosphoesterase superfamily. YfcE family.</text>
</comment>
<reference evidence="4 5" key="1">
    <citation type="journal article" date="2009" name="Stand. Genomic Sci.">
        <title>Complete genome sequence of Anaerococcus prevotii type strain (PC1).</title>
        <authorList>
            <person name="Labutti K."/>
            <person name="Pukall R."/>
            <person name="Steenblock K."/>
            <person name="Glavina Del Rio T."/>
            <person name="Tice H."/>
            <person name="Copeland A."/>
            <person name="Cheng J.F."/>
            <person name="Lucas S."/>
            <person name="Chen F."/>
            <person name="Nolan M."/>
            <person name="Bruce D."/>
            <person name="Goodwin L."/>
            <person name="Pitluck S."/>
            <person name="Ivanova N."/>
            <person name="Mavromatis K."/>
            <person name="Ovchinnikova G."/>
            <person name="Pati A."/>
            <person name="Chen A."/>
            <person name="Palaniappan K."/>
            <person name="Land M."/>
            <person name="Hauser L."/>
            <person name="Chang Y.J."/>
            <person name="Jeffries C.D."/>
            <person name="Chain P."/>
            <person name="Saunders E."/>
            <person name="Brettin T."/>
            <person name="Detter J.C."/>
            <person name="Han C."/>
            <person name="Goker M."/>
            <person name="Bristow J."/>
            <person name="Eisen J.A."/>
            <person name="Markowitz V."/>
            <person name="Hugenholtz P."/>
            <person name="Kyrpides N.C."/>
            <person name="Klenk H.P."/>
            <person name="Lapidus A."/>
        </authorList>
    </citation>
    <scope>NUCLEOTIDE SEQUENCE [LARGE SCALE GENOMIC DNA]</scope>
    <source>
        <strain evidence="5">ATCC 9321 / DSM 20548 / JCM 6508 / NCTC 11806 / PC1</strain>
    </source>
</reference>
<proteinExistence type="inferred from homology"/>
<dbReference type="AlphaFoldDB" id="C7RHG6"/>
<dbReference type="InterPro" id="IPR029052">
    <property type="entry name" value="Metallo-depent_PP-like"/>
</dbReference>
<gene>
    <name evidence="4" type="ordered locus">Apre_0899</name>
</gene>
<dbReference type="OrthoDB" id="9800565at2"/>
<dbReference type="InterPro" id="IPR000979">
    <property type="entry name" value="Phosphodiesterase_MJ0936/Vps29"/>
</dbReference>
<dbReference type="InterPro" id="IPR024654">
    <property type="entry name" value="Calcineurin-like_PHP_lpxH"/>
</dbReference>
<dbReference type="GO" id="GO:0046872">
    <property type="term" value="F:metal ion binding"/>
    <property type="evidence" value="ECO:0007669"/>
    <property type="project" value="UniProtKB-KW"/>
</dbReference>
<dbReference type="Proteomes" id="UP000002294">
    <property type="component" value="Chromosome"/>
</dbReference>
<dbReference type="NCBIfam" id="TIGR00040">
    <property type="entry name" value="yfcE"/>
    <property type="match status" value="1"/>
</dbReference>
<sequence length="156" mass="18002">MKILVTSDTHGMYDAISDYILSHDDIDLLIHAGDGLEDVEKIYYETGIAHYAVKGNNDYFIEEDYEKVINLGDKKIFLSHGHRYNIDFTYENILEKAKQESCDIIIFGHIHKYVNEIKNGILLLNPGSPYLARDGFYGFVILEIDDKIKLNRIELN</sequence>
<keyword evidence="5" id="KW-1185">Reference proteome</keyword>
<dbReference type="Pfam" id="PF12850">
    <property type="entry name" value="Metallophos_2"/>
    <property type="match status" value="1"/>
</dbReference>
<dbReference type="EC" id="3.1.4.-" evidence="2"/>
<evidence type="ECO:0000256" key="2">
    <source>
        <dbReference type="RuleBase" id="RU362039"/>
    </source>
</evidence>
<dbReference type="HOGENOM" id="CLU_063749_2_1_9"/>
<dbReference type="Gene3D" id="3.60.21.10">
    <property type="match status" value="1"/>
</dbReference>
<evidence type="ECO:0000313" key="5">
    <source>
        <dbReference type="Proteomes" id="UP000002294"/>
    </source>
</evidence>
<dbReference type="RefSeq" id="WP_015777830.1">
    <property type="nucleotide sequence ID" value="NC_013171.1"/>
</dbReference>
<protein>
    <recommendedName>
        <fullName evidence="2">Phosphoesterase</fullName>
        <ecNumber evidence="2">3.1.4.-</ecNumber>
    </recommendedName>
</protein>
<dbReference type="EMBL" id="CP001708">
    <property type="protein sequence ID" value="ACV28927.1"/>
    <property type="molecule type" value="Genomic_DNA"/>
</dbReference>
<evidence type="ECO:0000256" key="1">
    <source>
        <dbReference type="ARBA" id="ARBA00008950"/>
    </source>
</evidence>
<keyword evidence="2" id="KW-0479">Metal-binding</keyword>
<name>C7RHG6_ANAPD</name>